<reference evidence="1" key="1">
    <citation type="submission" date="2021-06" db="EMBL/GenBank/DDBJ databases">
        <authorList>
            <person name="Kallberg Y."/>
            <person name="Tangrot J."/>
            <person name="Rosling A."/>
        </authorList>
    </citation>
    <scope>NUCLEOTIDE SEQUENCE</scope>
    <source>
        <strain evidence="1">MA453B</strain>
    </source>
</reference>
<gene>
    <name evidence="1" type="ORF">DERYTH_LOCUS1074</name>
</gene>
<evidence type="ECO:0000313" key="2">
    <source>
        <dbReference type="Proteomes" id="UP000789405"/>
    </source>
</evidence>
<keyword evidence="2" id="KW-1185">Reference proteome</keyword>
<dbReference type="AlphaFoldDB" id="A0A9N8VPR0"/>
<name>A0A9N8VPR0_9GLOM</name>
<accession>A0A9N8VPR0</accession>
<protein>
    <submittedName>
        <fullName evidence="1">21906_t:CDS:1</fullName>
    </submittedName>
</protein>
<proteinExistence type="predicted"/>
<organism evidence="1 2">
    <name type="scientific">Dentiscutata erythropus</name>
    <dbReference type="NCBI Taxonomy" id="1348616"/>
    <lineage>
        <taxon>Eukaryota</taxon>
        <taxon>Fungi</taxon>
        <taxon>Fungi incertae sedis</taxon>
        <taxon>Mucoromycota</taxon>
        <taxon>Glomeromycotina</taxon>
        <taxon>Glomeromycetes</taxon>
        <taxon>Diversisporales</taxon>
        <taxon>Gigasporaceae</taxon>
        <taxon>Dentiscutata</taxon>
    </lineage>
</organism>
<sequence>MDWLFSILYRLDEDVCKSFHVMRIFVKYCLCGNIASVEIFPLLKKFWQRPGCQADGLQKAALKEYATTNAVRIFLASKSSKY</sequence>
<dbReference type="EMBL" id="CAJVPY010000283">
    <property type="protein sequence ID" value="CAG8462484.1"/>
    <property type="molecule type" value="Genomic_DNA"/>
</dbReference>
<evidence type="ECO:0000313" key="1">
    <source>
        <dbReference type="EMBL" id="CAG8462484.1"/>
    </source>
</evidence>
<comment type="caution">
    <text evidence="1">The sequence shown here is derived from an EMBL/GenBank/DDBJ whole genome shotgun (WGS) entry which is preliminary data.</text>
</comment>
<dbReference type="Proteomes" id="UP000789405">
    <property type="component" value="Unassembled WGS sequence"/>
</dbReference>